<reference evidence="3 6" key="3">
    <citation type="journal article" date="2014" name="Environ. Microbiol.">
        <title>Halorhabdus tiamatea: proteogenomics and glycosidase activity measurements identify the first cultivated euryarchaeon from a deep-sea anoxic brine lake as potential polysaccharide degrader.</title>
        <authorList>
            <person name="Werner J."/>
            <person name="Ferrer M."/>
            <person name="Michel G."/>
            <person name="Mann A.J."/>
            <person name="Huang S."/>
            <person name="Juarez S."/>
            <person name="Ciordia S."/>
            <person name="Albar J.P."/>
            <person name="Alcaide M."/>
            <person name="La Cono V."/>
            <person name="Yakimov M.M."/>
            <person name="Antunes A."/>
            <person name="Taborda M."/>
            <person name="Da Costa M.S."/>
            <person name="Amann R.I."/>
            <person name="Gloeckner F.O."/>
            <person name="Golyshina O.V."/>
            <person name="Golyshin P.N."/>
            <person name="Teeling H."/>
        </authorList>
    </citation>
    <scope>NUCLEOTIDE SEQUENCE [LARGE SCALE GENOMIC DNA]</scope>
    <source>
        <strain evidence="6">SARL4B</strain>
        <strain evidence="3">Type strain: SARL4B</strain>
    </source>
</reference>
<evidence type="ECO:0000313" key="6">
    <source>
        <dbReference type="Proteomes" id="UP000015381"/>
    </source>
</evidence>
<dbReference type="EMBL" id="HF571520">
    <property type="protein sequence ID" value="CCQ32527.1"/>
    <property type="molecule type" value="Genomic_DNA"/>
</dbReference>
<dbReference type="KEGG" id="hti:HTIA_0379"/>
<evidence type="ECO:0000256" key="2">
    <source>
        <dbReference type="SAM" id="Phobius"/>
    </source>
</evidence>
<dbReference type="Pfam" id="PF24418">
    <property type="entry name" value="DUF7550"/>
    <property type="match status" value="1"/>
</dbReference>
<reference evidence="4 5" key="1">
    <citation type="journal article" date="2011" name="J. Bacteriol.">
        <title>Genome sequence of Halorhabdus tiamatea, the first archaeon isolated from a deep-sea anoxic brine lake.</title>
        <authorList>
            <person name="Antunes A."/>
            <person name="Alam I."/>
            <person name="Bajic V.B."/>
            <person name="Stingl U."/>
        </authorList>
    </citation>
    <scope>NUCLEOTIDE SEQUENCE [LARGE SCALE GENOMIC DNA]</scope>
    <source>
        <strain evidence="4 5">SARL4B</strain>
    </source>
</reference>
<dbReference type="Proteomes" id="UP000003861">
    <property type="component" value="Unassembled WGS sequence"/>
</dbReference>
<dbReference type="OrthoDB" id="229820at2157"/>
<dbReference type="Proteomes" id="UP000015381">
    <property type="component" value="Chromosome I"/>
</dbReference>
<evidence type="ECO:0000313" key="5">
    <source>
        <dbReference type="Proteomes" id="UP000003861"/>
    </source>
</evidence>
<sequence length="63" mass="6635">MSDDHDTEDRPEYDPTDPAPPSREPPLRSTAPQGDYTIEQVGTGIAIAAVGLLATFGLALLLA</sequence>
<keyword evidence="6" id="KW-1185">Reference proteome</keyword>
<dbReference type="AlphaFoldDB" id="F7PHA9"/>
<dbReference type="GeneID" id="23798278"/>
<dbReference type="PATRIC" id="fig|1033806.12.peg.377"/>
<evidence type="ECO:0000313" key="3">
    <source>
        <dbReference type="EMBL" id="CCQ32527.1"/>
    </source>
</evidence>
<organism evidence="4 5">
    <name type="scientific">Halorhabdus tiamatea SARL4B</name>
    <dbReference type="NCBI Taxonomy" id="1033806"/>
    <lineage>
        <taxon>Archaea</taxon>
        <taxon>Methanobacteriati</taxon>
        <taxon>Methanobacteriota</taxon>
        <taxon>Stenosarchaea group</taxon>
        <taxon>Halobacteria</taxon>
        <taxon>Halobacteriales</taxon>
        <taxon>Haloarculaceae</taxon>
        <taxon>Halorhabdus</taxon>
    </lineage>
</organism>
<keyword evidence="2" id="KW-1133">Transmembrane helix</keyword>
<dbReference type="EMBL" id="AFNT02000030">
    <property type="protein sequence ID" value="ERJ05555.1"/>
    <property type="molecule type" value="Genomic_DNA"/>
</dbReference>
<evidence type="ECO:0000256" key="1">
    <source>
        <dbReference type="SAM" id="MobiDB-lite"/>
    </source>
</evidence>
<evidence type="ECO:0000313" key="4">
    <source>
        <dbReference type="EMBL" id="ERJ05555.1"/>
    </source>
</evidence>
<accession>F7PHA9</accession>
<feature type="region of interest" description="Disordered" evidence="1">
    <location>
        <begin position="1"/>
        <end position="34"/>
    </location>
</feature>
<proteinExistence type="predicted"/>
<dbReference type="HOGENOM" id="CLU_195708_0_0_2"/>
<dbReference type="eggNOG" id="arCOG08159">
    <property type="taxonomic scope" value="Archaea"/>
</dbReference>
<name>F7PHA9_9EURY</name>
<dbReference type="STRING" id="1033806.HTIA_0379"/>
<keyword evidence="2" id="KW-0472">Membrane</keyword>
<dbReference type="InterPro" id="IPR055972">
    <property type="entry name" value="DUF7550"/>
</dbReference>
<reference evidence="4 5" key="2">
    <citation type="journal article" date="2013" name="PLoS ONE">
        <title>INDIGO - INtegrated Data Warehouse of MIcrobial GenOmes with Examples from the Red Sea Extremophiles.</title>
        <authorList>
            <person name="Alam I."/>
            <person name="Antunes A."/>
            <person name="Kamau A.A."/>
            <person name="Ba Alawi W."/>
            <person name="Kalkatawi M."/>
            <person name="Stingl U."/>
            <person name="Bajic V.B."/>
        </authorList>
    </citation>
    <scope>NUCLEOTIDE SEQUENCE [LARGE SCALE GENOMIC DNA]</scope>
    <source>
        <strain evidence="4 5">SARL4B</strain>
    </source>
</reference>
<feature type="transmembrane region" description="Helical" evidence="2">
    <location>
        <begin position="41"/>
        <end position="62"/>
    </location>
</feature>
<dbReference type="RefSeq" id="WP_008524753.1">
    <property type="nucleotide sequence ID" value="NC_021921.1"/>
</dbReference>
<keyword evidence="2" id="KW-0812">Transmembrane</keyword>
<gene>
    <name evidence="4" type="ORF">HLRTI_002437</name>
    <name evidence="3" type="ORF">HTIA_0379</name>
</gene>
<protein>
    <submittedName>
        <fullName evidence="4">Uncharacterized protein</fullName>
    </submittedName>
</protein>